<evidence type="ECO:0000313" key="2">
    <source>
        <dbReference type="Proteomes" id="UP000012073"/>
    </source>
</evidence>
<dbReference type="EMBL" id="HG001459">
    <property type="protein sequence ID" value="CDF32092.1"/>
    <property type="molecule type" value="Genomic_DNA"/>
</dbReference>
<proteinExistence type="predicted"/>
<evidence type="ECO:0000313" key="1">
    <source>
        <dbReference type="EMBL" id="CDF32092.1"/>
    </source>
</evidence>
<organism evidence="1 2">
    <name type="scientific">Chondrus crispus</name>
    <name type="common">Carrageen Irish moss</name>
    <name type="synonym">Polymorpha crispa</name>
    <dbReference type="NCBI Taxonomy" id="2769"/>
    <lineage>
        <taxon>Eukaryota</taxon>
        <taxon>Rhodophyta</taxon>
        <taxon>Florideophyceae</taxon>
        <taxon>Rhodymeniophycidae</taxon>
        <taxon>Gigartinales</taxon>
        <taxon>Gigartinaceae</taxon>
        <taxon>Chondrus</taxon>
    </lineage>
</organism>
<protein>
    <submittedName>
        <fullName evidence="1">Uncharacterized protein</fullName>
    </submittedName>
</protein>
<name>R7Q0B8_CHOCR</name>
<sequence>MANLPRHKLCIEKVYLIPSGSSVASFDILGASLSCEFSDSICARGGASRSHLKFSLKQRE</sequence>
<dbReference type="RefSeq" id="XP_005711757.1">
    <property type="nucleotide sequence ID" value="XM_005711700.1"/>
</dbReference>
<gene>
    <name evidence="1" type="ORF">CHC_T00001337001</name>
</gene>
<dbReference type="Gramene" id="CDF32092">
    <property type="protein sequence ID" value="CDF32092"/>
    <property type="gene ID" value="CHC_T00001337001"/>
</dbReference>
<dbReference type="GeneID" id="17319470"/>
<dbReference type="KEGG" id="ccp:CHC_T00001337001"/>
<keyword evidence="2" id="KW-1185">Reference proteome</keyword>
<dbReference type="Proteomes" id="UP000012073">
    <property type="component" value="Unassembled WGS sequence"/>
</dbReference>
<reference evidence="2" key="1">
    <citation type="journal article" date="2013" name="Proc. Natl. Acad. Sci. U.S.A.">
        <title>Genome structure and metabolic features in the red seaweed Chondrus crispus shed light on evolution of the Archaeplastida.</title>
        <authorList>
            <person name="Collen J."/>
            <person name="Porcel B."/>
            <person name="Carre W."/>
            <person name="Ball S.G."/>
            <person name="Chaparro C."/>
            <person name="Tonon T."/>
            <person name="Barbeyron T."/>
            <person name="Michel G."/>
            <person name="Noel B."/>
            <person name="Valentin K."/>
            <person name="Elias M."/>
            <person name="Artiguenave F."/>
            <person name="Arun A."/>
            <person name="Aury J.M."/>
            <person name="Barbosa-Neto J.F."/>
            <person name="Bothwell J.H."/>
            <person name="Bouget F.Y."/>
            <person name="Brillet L."/>
            <person name="Cabello-Hurtado F."/>
            <person name="Capella-Gutierrez S."/>
            <person name="Charrier B."/>
            <person name="Cladiere L."/>
            <person name="Cock J.M."/>
            <person name="Coelho S.M."/>
            <person name="Colleoni C."/>
            <person name="Czjzek M."/>
            <person name="Da Silva C."/>
            <person name="Delage L."/>
            <person name="Denoeud F."/>
            <person name="Deschamps P."/>
            <person name="Dittami S.M."/>
            <person name="Gabaldon T."/>
            <person name="Gachon C.M."/>
            <person name="Groisillier A."/>
            <person name="Herve C."/>
            <person name="Jabbari K."/>
            <person name="Katinka M."/>
            <person name="Kloareg B."/>
            <person name="Kowalczyk N."/>
            <person name="Labadie K."/>
            <person name="Leblanc C."/>
            <person name="Lopez P.J."/>
            <person name="McLachlan D.H."/>
            <person name="Meslet-Cladiere L."/>
            <person name="Moustafa A."/>
            <person name="Nehr Z."/>
            <person name="Nyvall Collen P."/>
            <person name="Panaud O."/>
            <person name="Partensky F."/>
            <person name="Poulain J."/>
            <person name="Rensing S.A."/>
            <person name="Rousvoal S."/>
            <person name="Samson G."/>
            <person name="Symeonidi A."/>
            <person name="Weissenbach J."/>
            <person name="Zambounis A."/>
            <person name="Wincker P."/>
            <person name="Boyen C."/>
        </authorList>
    </citation>
    <scope>NUCLEOTIDE SEQUENCE [LARGE SCALE GENOMIC DNA]</scope>
    <source>
        <strain evidence="2">cv. Stackhouse</strain>
    </source>
</reference>
<dbReference type="AlphaFoldDB" id="R7Q0B8"/>
<accession>R7Q0B8</accession>